<dbReference type="AlphaFoldDB" id="A0A7G1KUJ5"/>
<proteinExistence type="predicted"/>
<organism evidence="2 3">
    <name type="scientific">Nocardia wallacei</name>
    <dbReference type="NCBI Taxonomy" id="480035"/>
    <lineage>
        <taxon>Bacteria</taxon>
        <taxon>Bacillati</taxon>
        <taxon>Actinomycetota</taxon>
        <taxon>Actinomycetes</taxon>
        <taxon>Mycobacteriales</taxon>
        <taxon>Nocardiaceae</taxon>
        <taxon>Nocardia</taxon>
    </lineage>
</organism>
<gene>
    <name evidence="2" type="ORF">NWFMUON74_54010</name>
</gene>
<sequence length="244" mass="26231">MRPDDFELAELLVRERFPEARAAWLGGSTADGSATATSDLDITVLLAGPPAPYRESLVHRGKPVELFVQTETSIAYFRRVEGERRRPGTLRLIGRSVVLVDRDGSGARMRAESLRKLAAGPKALSESELRSARYGLTDLLDDLCGATDPDERLLIGTALWTQTADLILTGNRCWSAGGKRLHRELVAFDRADGTDHARSLADALRAVAGGDAGPMTAVATAVLDTFGGRLFDGYRLDGPTAGKP</sequence>
<dbReference type="CDD" id="cd05403">
    <property type="entry name" value="NT_KNTase_like"/>
    <property type="match status" value="1"/>
</dbReference>
<reference evidence="2 3" key="1">
    <citation type="submission" date="2020-08" db="EMBL/GenBank/DDBJ databases">
        <title>Genome Sequencing of Nocardia wallacei strain FMUON74 and assembly.</title>
        <authorList>
            <person name="Toyokawa M."/>
            <person name="Uesaka K."/>
        </authorList>
    </citation>
    <scope>NUCLEOTIDE SEQUENCE [LARGE SCALE GENOMIC DNA]</scope>
    <source>
        <strain evidence="2 3">FMUON74</strain>
    </source>
</reference>
<dbReference type="InterPro" id="IPR043519">
    <property type="entry name" value="NT_sf"/>
</dbReference>
<dbReference type="Proteomes" id="UP000516173">
    <property type="component" value="Chromosome"/>
</dbReference>
<keyword evidence="3" id="KW-1185">Reference proteome</keyword>
<dbReference type="SUPFAM" id="SSF81301">
    <property type="entry name" value="Nucleotidyltransferase"/>
    <property type="match status" value="1"/>
</dbReference>
<evidence type="ECO:0000259" key="1">
    <source>
        <dbReference type="Pfam" id="PF01909"/>
    </source>
</evidence>
<dbReference type="GeneID" id="80349837"/>
<dbReference type="RefSeq" id="WP_187684509.1">
    <property type="nucleotide sequence ID" value="NZ_AP023396.1"/>
</dbReference>
<dbReference type="Pfam" id="PF01909">
    <property type="entry name" value="NTP_transf_2"/>
    <property type="match status" value="1"/>
</dbReference>
<dbReference type="Gene3D" id="3.30.460.10">
    <property type="entry name" value="Beta Polymerase, domain 2"/>
    <property type="match status" value="1"/>
</dbReference>
<dbReference type="GO" id="GO:0016779">
    <property type="term" value="F:nucleotidyltransferase activity"/>
    <property type="evidence" value="ECO:0007669"/>
    <property type="project" value="InterPro"/>
</dbReference>
<accession>A0A7G1KUJ5</accession>
<dbReference type="KEGG" id="nwl:NWFMUON74_54010"/>
<evidence type="ECO:0000313" key="2">
    <source>
        <dbReference type="EMBL" id="BCK57629.1"/>
    </source>
</evidence>
<protein>
    <recommendedName>
        <fullName evidence="1">Polymerase nucleotidyl transferase domain-containing protein</fullName>
    </recommendedName>
</protein>
<name>A0A7G1KUJ5_9NOCA</name>
<dbReference type="InterPro" id="IPR002934">
    <property type="entry name" value="Polymerase_NTP_transf_dom"/>
</dbReference>
<feature type="domain" description="Polymerase nucleotidyl transferase" evidence="1">
    <location>
        <begin position="13"/>
        <end position="59"/>
    </location>
</feature>
<dbReference type="EMBL" id="AP023396">
    <property type="protein sequence ID" value="BCK57629.1"/>
    <property type="molecule type" value="Genomic_DNA"/>
</dbReference>
<evidence type="ECO:0000313" key="3">
    <source>
        <dbReference type="Proteomes" id="UP000516173"/>
    </source>
</evidence>